<dbReference type="Proteomes" id="UP001225072">
    <property type="component" value="Unassembled WGS sequence"/>
</dbReference>
<dbReference type="Pfam" id="PF02112">
    <property type="entry name" value="PDEase_II"/>
    <property type="match status" value="1"/>
</dbReference>
<keyword evidence="6" id="KW-1185">Reference proteome</keyword>
<evidence type="ECO:0000256" key="4">
    <source>
        <dbReference type="PIRNR" id="PIRNR000962"/>
    </source>
</evidence>
<gene>
    <name evidence="5" type="ORF">QE404_002254</name>
</gene>
<dbReference type="Gene3D" id="3.60.15.10">
    <property type="entry name" value="Ribonuclease Z/Hydroxyacylglutathione hydrolase-like"/>
    <property type="match status" value="1"/>
</dbReference>
<dbReference type="InterPro" id="IPR024225">
    <property type="entry name" value="cAMP-PdiesteraseII_CS"/>
</dbReference>
<evidence type="ECO:0000256" key="3">
    <source>
        <dbReference type="ARBA" id="ARBA00025762"/>
    </source>
</evidence>
<comment type="caution">
    <text evidence="5">The sequence shown here is derived from an EMBL/GenBank/DDBJ whole genome shotgun (WGS) entry which is preliminary data.</text>
</comment>
<dbReference type="PRINTS" id="PR00388">
    <property type="entry name" value="PDIESTERASE2"/>
</dbReference>
<evidence type="ECO:0000313" key="6">
    <source>
        <dbReference type="Proteomes" id="UP001225072"/>
    </source>
</evidence>
<evidence type="ECO:0000313" key="5">
    <source>
        <dbReference type="EMBL" id="MDQ1097107.1"/>
    </source>
</evidence>
<dbReference type="RefSeq" id="WP_307450400.1">
    <property type="nucleotide sequence ID" value="NZ_JAUTAL010000001.1"/>
</dbReference>
<organism evidence="5 6">
    <name type="scientific">Chryseobacterium camelliae</name>
    <dbReference type="NCBI Taxonomy" id="1265445"/>
    <lineage>
        <taxon>Bacteria</taxon>
        <taxon>Pseudomonadati</taxon>
        <taxon>Bacteroidota</taxon>
        <taxon>Flavobacteriia</taxon>
        <taxon>Flavobacteriales</taxon>
        <taxon>Weeksellaceae</taxon>
        <taxon>Chryseobacterium group</taxon>
        <taxon>Chryseobacterium</taxon>
    </lineage>
</organism>
<dbReference type="InterPro" id="IPR000396">
    <property type="entry name" value="Pdiesterase2"/>
</dbReference>
<dbReference type="InterPro" id="IPR036866">
    <property type="entry name" value="RibonucZ/Hydroxyglut_hydro"/>
</dbReference>
<accession>A0ABU0TJA6</accession>
<evidence type="ECO:0000256" key="1">
    <source>
        <dbReference type="ARBA" id="ARBA00022801"/>
    </source>
</evidence>
<proteinExistence type="inferred from homology"/>
<dbReference type="PROSITE" id="PS00607">
    <property type="entry name" value="PDEASE_II"/>
    <property type="match status" value="1"/>
</dbReference>
<dbReference type="CDD" id="cd07735">
    <property type="entry name" value="class_II_PDE_MBL-fold"/>
    <property type="match status" value="1"/>
</dbReference>
<reference evidence="5 6" key="1">
    <citation type="submission" date="2023-07" db="EMBL/GenBank/DDBJ databases">
        <title>Functional and genomic diversity of the sorghum phyllosphere microbiome.</title>
        <authorList>
            <person name="Shade A."/>
        </authorList>
    </citation>
    <scope>NUCLEOTIDE SEQUENCE [LARGE SCALE GENOMIC DNA]</scope>
    <source>
        <strain evidence="5 6">SORGH_AS_1064</strain>
    </source>
</reference>
<dbReference type="EMBL" id="JAUTAL010000001">
    <property type="protein sequence ID" value="MDQ1097107.1"/>
    <property type="molecule type" value="Genomic_DNA"/>
</dbReference>
<name>A0ABU0TJA6_9FLAO</name>
<dbReference type="SUPFAM" id="SSF56281">
    <property type="entry name" value="Metallo-hydrolase/oxidoreductase"/>
    <property type="match status" value="1"/>
</dbReference>
<dbReference type="PANTHER" id="PTHR28283">
    <property type="entry name" value="3',5'-CYCLIC-NUCLEOTIDE PHOSPHODIESTERASE 1"/>
    <property type="match status" value="1"/>
</dbReference>
<dbReference type="PIRSF" id="PIRSF000962">
    <property type="entry name" value="Cyc_nuc_PDEase"/>
    <property type="match status" value="1"/>
</dbReference>
<evidence type="ECO:0000256" key="2">
    <source>
        <dbReference type="ARBA" id="ARBA00023149"/>
    </source>
</evidence>
<protein>
    <submittedName>
        <fullName evidence="5">cAMP phosphodiesterase</fullName>
    </submittedName>
</protein>
<comment type="similarity">
    <text evidence="3 4">Belongs to the cyclic nucleotide phosphodiesterase class-II family.</text>
</comment>
<keyword evidence="2 4" id="KW-0114">cAMP</keyword>
<keyword evidence="1 4" id="KW-0378">Hydrolase</keyword>
<dbReference type="PANTHER" id="PTHR28283:SF1">
    <property type="entry name" value="3',5'-CYCLIC-NUCLEOTIDE PHOSPHODIESTERASE 1"/>
    <property type="match status" value="1"/>
</dbReference>
<sequence length="314" mass="35037">MEKVKLSLLVLLFNIIGHAQNFDVVPLGIYGGEQEDNLSAYLLGAPEEKAFLCLDAGTVNAGIRKAIQLKSLDGSAESVLKDQIKGYFISHGHLDHLSGLIINSPADSKKNIFALPPVIQILQNHYFISDTWINFADQGQKPALGKYHYNELKEGTEISVPETPFFITGYELSHVNPYKSSAALVRRGDHYILYLGDTGADRIEKSDHLANLWSAIAPLIKKKQLSTVLIEVSFPNSQPEHLLFGHLTPKLLTEELTELKQKLGYASLEGLTIVVTHRKPTKDNPEIIRKELLENNILKVHYVFPEQGRKISLP</sequence>